<dbReference type="Pfam" id="PF00076">
    <property type="entry name" value="RRM_1"/>
    <property type="match status" value="2"/>
</dbReference>
<organism evidence="9">
    <name type="scientific">Culicoides sonorensis</name>
    <name type="common">Biting midge</name>
    <dbReference type="NCBI Taxonomy" id="179676"/>
    <lineage>
        <taxon>Eukaryota</taxon>
        <taxon>Metazoa</taxon>
        <taxon>Ecdysozoa</taxon>
        <taxon>Arthropoda</taxon>
        <taxon>Hexapoda</taxon>
        <taxon>Insecta</taxon>
        <taxon>Pterygota</taxon>
        <taxon>Neoptera</taxon>
        <taxon>Endopterygota</taxon>
        <taxon>Diptera</taxon>
        <taxon>Nematocera</taxon>
        <taxon>Chironomoidea</taxon>
        <taxon>Ceratopogonidae</taxon>
        <taxon>Ceratopogoninae</taxon>
        <taxon>Culicoides</taxon>
        <taxon>Monoculicoides</taxon>
    </lineage>
</organism>
<keyword evidence="3" id="KW-0677">Repeat</keyword>
<accession>A0A336M4B4</accession>
<feature type="compositionally biased region" description="Acidic residues" evidence="7">
    <location>
        <begin position="1"/>
        <end position="16"/>
    </location>
</feature>
<evidence type="ECO:0000256" key="1">
    <source>
        <dbReference type="ARBA" id="ARBA00007747"/>
    </source>
</evidence>
<evidence type="ECO:0000256" key="7">
    <source>
        <dbReference type="SAM" id="MobiDB-lite"/>
    </source>
</evidence>
<keyword evidence="4 6" id="KW-0694">RNA-binding</keyword>
<comment type="similarity">
    <text evidence="1">Belongs to the HTATSF1 family.</text>
</comment>
<feature type="compositionally biased region" description="Polar residues" evidence="7">
    <location>
        <begin position="49"/>
        <end position="60"/>
    </location>
</feature>
<gene>
    <name evidence="9" type="primary">CSON009575</name>
</gene>
<dbReference type="PANTHER" id="PTHR15608:SF0">
    <property type="entry name" value="HIV TAT-SPECIFIC FACTOR 1"/>
    <property type="match status" value="1"/>
</dbReference>
<dbReference type="InterPro" id="IPR034393">
    <property type="entry name" value="TatSF1-like"/>
</dbReference>
<feature type="region of interest" description="Disordered" evidence="7">
    <location>
        <begin position="221"/>
        <end position="247"/>
    </location>
</feature>
<dbReference type="OMA" id="QERIFEW"/>
<reference evidence="9" key="1">
    <citation type="submission" date="2018-07" db="EMBL/GenBank/DDBJ databases">
        <authorList>
            <person name="Quirk P.G."/>
            <person name="Krulwich T.A."/>
        </authorList>
    </citation>
    <scope>NUCLEOTIDE SEQUENCE</scope>
</reference>
<dbReference type="SMART" id="SM00360">
    <property type="entry name" value="RRM"/>
    <property type="match status" value="2"/>
</dbReference>
<dbReference type="InterPro" id="IPR000504">
    <property type="entry name" value="RRM_dom"/>
</dbReference>
<evidence type="ECO:0000256" key="4">
    <source>
        <dbReference type="ARBA" id="ARBA00022884"/>
    </source>
</evidence>
<dbReference type="CDD" id="cd12281">
    <property type="entry name" value="RRM1_TatSF1_like"/>
    <property type="match status" value="1"/>
</dbReference>
<feature type="compositionally biased region" description="Low complexity" evidence="7">
    <location>
        <begin position="29"/>
        <end position="40"/>
    </location>
</feature>
<dbReference type="InterPro" id="IPR012677">
    <property type="entry name" value="Nucleotide-bd_a/b_plait_sf"/>
</dbReference>
<dbReference type="GO" id="GO:0003723">
    <property type="term" value="F:RNA binding"/>
    <property type="evidence" value="ECO:0007669"/>
    <property type="project" value="UniProtKB-UniRule"/>
</dbReference>
<keyword evidence="2" id="KW-0507">mRNA processing</keyword>
<dbReference type="GO" id="GO:0005684">
    <property type="term" value="C:U2-type spliceosomal complex"/>
    <property type="evidence" value="ECO:0007669"/>
    <property type="project" value="TreeGrafter"/>
</dbReference>
<evidence type="ECO:0000256" key="2">
    <source>
        <dbReference type="ARBA" id="ARBA00022664"/>
    </source>
</evidence>
<dbReference type="EMBL" id="UFQT01000381">
    <property type="protein sequence ID" value="SSX23779.1"/>
    <property type="molecule type" value="Genomic_DNA"/>
</dbReference>
<dbReference type="GO" id="GO:0000398">
    <property type="term" value="P:mRNA splicing, via spliceosome"/>
    <property type="evidence" value="ECO:0007669"/>
    <property type="project" value="InterPro"/>
</dbReference>
<feature type="compositionally biased region" description="Low complexity" evidence="7">
    <location>
        <begin position="61"/>
        <end position="78"/>
    </location>
</feature>
<sequence>MSDDFVEEFDTDDEDQNPPPTNVAHQDSTNVLTNSENTNNENREKELNQQQTTSSSETPDNNVTTTNEGNSTSTTDESSYIENTTYTDDGTAIYTDPQTKYQYKWCTTENKWIPYENSATNSNPYENEYYFWCTEKNSWQLKANYDYDENQKKWIPKEGISEETFGQYKIQEIDGVRTYTDNDGVAYEWDDEKKAWFPKIDDDFMAIYQLNYGNYVPTEADKEKERKKRKLAESADVSSKSEDDTLDDVPREVVNKKMKKKPEPPKWFEIAPEHNNKVYVDNLPLDMSEEDFVQLMSKYGMIFKDPTTNKYKVKLYRTPEGDFKGDALCTYIKVESVDLAINLLDGYKLGNNTLKVQRAEFQMRGEYNPALKPKQKKKEKEKMKKLQEKLLDWRPDKMRGERSRHERIVVIKNLFEPQLFDTKCELILEYQNDLRDECSKCGNVRKVVIYDRHPEGVAQVIMADPEEADIVVKLLNGRYFGQRQLTAYSWDGKEKFKISETDAEMEARLSQWDKYLESSESTETIPNEES</sequence>
<feature type="region of interest" description="Disordered" evidence="7">
    <location>
        <begin position="1"/>
        <end position="82"/>
    </location>
</feature>
<dbReference type="AlphaFoldDB" id="A0A336M4B4"/>
<keyword evidence="5" id="KW-0508">mRNA splicing</keyword>
<dbReference type="PANTHER" id="PTHR15608">
    <property type="entry name" value="SPLICING FACTOR U2AF-ASSOCIATED PROTEIN 2"/>
    <property type="match status" value="1"/>
</dbReference>
<evidence type="ECO:0000259" key="8">
    <source>
        <dbReference type="PROSITE" id="PS50102"/>
    </source>
</evidence>
<dbReference type="InterPro" id="IPR034392">
    <property type="entry name" value="TatSF1-like_RRM1"/>
</dbReference>
<dbReference type="CDD" id="cd12282">
    <property type="entry name" value="RRM2_TatSF1_like"/>
    <property type="match status" value="1"/>
</dbReference>
<dbReference type="FunFam" id="3.30.70.330:FF:000105">
    <property type="entry name" value="HIV Tat-specific factor 1 homolog"/>
    <property type="match status" value="1"/>
</dbReference>
<protein>
    <submittedName>
        <fullName evidence="9">CSON009575 protein</fullName>
    </submittedName>
</protein>
<dbReference type="Gene3D" id="3.30.70.330">
    <property type="match status" value="2"/>
</dbReference>
<evidence type="ECO:0000313" key="9">
    <source>
        <dbReference type="EMBL" id="SSX23779.1"/>
    </source>
</evidence>
<dbReference type="SUPFAM" id="SSF54928">
    <property type="entry name" value="RNA-binding domain, RBD"/>
    <property type="match status" value="2"/>
</dbReference>
<dbReference type="VEuPathDB" id="VectorBase:CSON009575"/>
<evidence type="ECO:0000256" key="6">
    <source>
        <dbReference type="PROSITE-ProRule" id="PRU00176"/>
    </source>
</evidence>
<proteinExistence type="inferred from homology"/>
<dbReference type="PROSITE" id="PS50102">
    <property type="entry name" value="RRM"/>
    <property type="match status" value="1"/>
</dbReference>
<dbReference type="GO" id="GO:0005686">
    <property type="term" value="C:U2 snRNP"/>
    <property type="evidence" value="ECO:0007669"/>
    <property type="project" value="TreeGrafter"/>
</dbReference>
<feature type="domain" description="RRM" evidence="8">
    <location>
        <begin position="276"/>
        <end position="361"/>
    </location>
</feature>
<evidence type="ECO:0000256" key="3">
    <source>
        <dbReference type="ARBA" id="ARBA00022737"/>
    </source>
</evidence>
<dbReference type="InterPro" id="IPR035979">
    <property type="entry name" value="RBD_domain_sf"/>
</dbReference>
<evidence type="ECO:0000256" key="5">
    <source>
        <dbReference type="ARBA" id="ARBA00023187"/>
    </source>
</evidence>
<name>A0A336M4B4_CULSO</name>